<keyword evidence="2" id="KW-1185">Reference proteome</keyword>
<reference evidence="1" key="1">
    <citation type="submission" date="2021-01" db="EMBL/GenBank/DDBJ databases">
        <title>Fulvivirga kasyanovii gen. nov., sp nov., a novel member of the phylum Bacteroidetes isolated from seawater in a mussel farm.</title>
        <authorList>
            <person name="Zhao L.-H."/>
            <person name="Wang Z.-J."/>
        </authorList>
    </citation>
    <scope>NUCLEOTIDE SEQUENCE</scope>
    <source>
        <strain evidence="1">2943</strain>
    </source>
</reference>
<dbReference type="AlphaFoldDB" id="A0A937FCB2"/>
<name>A0A937FCB2_9BACT</name>
<proteinExistence type="predicted"/>
<gene>
    <name evidence="1" type="ORF">JL102_23225</name>
</gene>
<organism evidence="1 2">
    <name type="scientific">Fulvivirga sediminis</name>
    <dbReference type="NCBI Taxonomy" id="2803949"/>
    <lineage>
        <taxon>Bacteria</taxon>
        <taxon>Pseudomonadati</taxon>
        <taxon>Bacteroidota</taxon>
        <taxon>Cytophagia</taxon>
        <taxon>Cytophagales</taxon>
        <taxon>Fulvivirgaceae</taxon>
        <taxon>Fulvivirga</taxon>
    </lineage>
</organism>
<accession>A0A937FCB2</accession>
<comment type="caution">
    <text evidence="1">The sequence shown here is derived from an EMBL/GenBank/DDBJ whole genome shotgun (WGS) entry which is preliminary data.</text>
</comment>
<dbReference type="Proteomes" id="UP000659388">
    <property type="component" value="Unassembled WGS sequence"/>
</dbReference>
<feature type="non-terminal residue" evidence="1">
    <location>
        <position position="115"/>
    </location>
</feature>
<sequence>MLIEKETIKEERQKAFLHLYFPALLILLKPPLNSSRKESVLVGGNKLFAVYTMEQIIESDYKREITHSDYSDAHKKIKRGGWSRALNLHITENEMALYNEDVGAKKAFINANDKF</sequence>
<protein>
    <submittedName>
        <fullName evidence="1">Uncharacterized protein</fullName>
    </submittedName>
</protein>
<evidence type="ECO:0000313" key="2">
    <source>
        <dbReference type="Proteomes" id="UP000659388"/>
    </source>
</evidence>
<dbReference type="EMBL" id="JAESIY010000028">
    <property type="protein sequence ID" value="MBL3659077.1"/>
    <property type="molecule type" value="Genomic_DNA"/>
</dbReference>
<dbReference type="RefSeq" id="WP_202246871.1">
    <property type="nucleotide sequence ID" value="NZ_JAESIY010000028.1"/>
</dbReference>
<evidence type="ECO:0000313" key="1">
    <source>
        <dbReference type="EMBL" id="MBL3659077.1"/>
    </source>
</evidence>